<accession>A0A6N6VUL5</accession>
<comment type="cofactor">
    <cofactor evidence="7 10">
        <name>Mg(2+)</name>
        <dbReference type="ChEBI" id="CHEBI:18420"/>
    </cofactor>
    <text evidence="7 10">Binds 1 Mg(2+) ion per subunit.</text>
</comment>
<keyword evidence="12" id="KW-1185">Reference proteome</keyword>
<protein>
    <recommendedName>
        <fullName evidence="7">3-methyl-2-oxobutanoate hydroxymethyltransferase</fullName>
        <ecNumber evidence="7">2.1.2.11</ecNumber>
    </recommendedName>
    <alternativeName>
        <fullName evidence="7">Ketopantoate hydroxymethyltransferase</fullName>
        <shortName evidence="7">KPHMT</shortName>
    </alternativeName>
</protein>
<evidence type="ECO:0000256" key="5">
    <source>
        <dbReference type="ARBA" id="ARBA00022679"/>
    </source>
</evidence>
<dbReference type="InterPro" id="IPR003700">
    <property type="entry name" value="Pantoate_hydroxy_MeTrfase"/>
</dbReference>
<dbReference type="GO" id="GO:0000287">
    <property type="term" value="F:magnesium ion binding"/>
    <property type="evidence" value="ECO:0007669"/>
    <property type="project" value="TreeGrafter"/>
</dbReference>
<evidence type="ECO:0000256" key="2">
    <source>
        <dbReference type="ARBA" id="ARBA00008676"/>
    </source>
</evidence>
<reference evidence="11 12" key="1">
    <citation type="submission" date="2019-10" db="EMBL/GenBank/DDBJ databases">
        <title>New species of Slilvanegrellaceae.</title>
        <authorList>
            <person name="Pitt A."/>
            <person name="Hahn M.W."/>
        </authorList>
    </citation>
    <scope>NUCLEOTIDE SEQUENCE [LARGE SCALE GENOMIC DNA]</scope>
    <source>
        <strain evidence="11 12">SP-Ram-0.45-NSY-1</strain>
    </source>
</reference>
<dbReference type="GO" id="GO:0015940">
    <property type="term" value="P:pantothenate biosynthetic process"/>
    <property type="evidence" value="ECO:0007669"/>
    <property type="project" value="UniProtKB-UniRule"/>
</dbReference>
<evidence type="ECO:0000256" key="9">
    <source>
        <dbReference type="PIRSR" id="PIRSR000388-2"/>
    </source>
</evidence>
<feature type="binding site" evidence="7 10">
    <location>
        <position position="59"/>
    </location>
    <ligand>
        <name>Mg(2+)</name>
        <dbReference type="ChEBI" id="CHEBI:18420"/>
    </ligand>
</feature>
<evidence type="ECO:0000313" key="12">
    <source>
        <dbReference type="Proteomes" id="UP000437748"/>
    </source>
</evidence>
<gene>
    <name evidence="7 11" type="primary">panB</name>
    <name evidence="11" type="ORF">GCL60_06365</name>
</gene>
<dbReference type="HAMAP" id="MF_00156">
    <property type="entry name" value="PanB"/>
    <property type="match status" value="1"/>
</dbReference>
<dbReference type="NCBIfam" id="NF001452">
    <property type="entry name" value="PRK00311.1"/>
    <property type="match status" value="1"/>
</dbReference>
<dbReference type="SUPFAM" id="SSF51621">
    <property type="entry name" value="Phosphoenolpyruvate/pyruvate domain"/>
    <property type="match status" value="1"/>
</dbReference>
<feature type="binding site" evidence="7 9">
    <location>
        <begin position="59"/>
        <end position="60"/>
    </location>
    <ligand>
        <name>3-methyl-2-oxobutanoate</name>
        <dbReference type="ChEBI" id="CHEBI:11851"/>
    </ligand>
</feature>
<comment type="pathway">
    <text evidence="1 7">Cofactor biosynthesis; (R)-pantothenate biosynthesis; (R)-pantoate from 3-methyl-2-oxobutanoate: step 1/2.</text>
</comment>
<keyword evidence="7" id="KW-0963">Cytoplasm</keyword>
<dbReference type="EC" id="2.1.2.11" evidence="7"/>
<keyword evidence="7 10" id="KW-0479">Metal-binding</keyword>
<proteinExistence type="inferred from homology"/>
<dbReference type="Pfam" id="PF02548">
    <property type="entry name" value="Pantoate_transf"/>
    <property type="match status" value="1"/>
</dbReference>
<feature type="binding site" evidence="7 10">
    <location>
        <position position="129"/>
    </location>
    <ligand>
        <name>Mg(2+)</name>
        <dbReference type="ChEBI" id="CHEBI:18420"/>
    </ligand>
</feature>
<feature type="binding site" evidence="7 10">
    <location>
        <position position="98"/>
    </location>
    <ligand>
        <name>Mg(2+)</name>
        <dbReference type="ChEBI" id="CHEBI:18420"/>
    </ligand>
</feature>
<dbReference type="Gene3D" id="3.20.20.60">
    <property type="entry name" value="Phosphoenolpyruvate-binding domains"/>
    <property type="match status" value="1"/>
</dbReference>
<sequence>MVYSDTTNLGGSVKRKKIRIHDLIEKKKNSEKISSITCYDASFARIIEMSQIDFVLVGDSLGNVIQGKNSTLSVTLEEVAYHVRCVRQTIKTPLLVGDMPFMTAGINRHETMHNAGLLMRSGAEAVKIEGATPEICDQIHFLSNNGIPVMGHIGLMPQSVNALGGYRIQGKNELDKKRLLKEAKALQDAGCFAIVLELIVPSLAEEITNSVKIPTIGIGSGNQCDGNILVLQDMLGMNKDFKPKFLKHYLKLEDTIKEAMNDYCKSVQEKNSENE</sequence>
<comment type="caution">
    <text evidence="11">The sequence shown here is derived from an EMBL/GenBank/DDBJ whole genome shotgun (WGS) entry which is preliminary data.</text>
</comment>
<name>A0A6N6VUL5_9BACT</name>
<dbReference type="InterPro" id="IPR015813">
    <property type="entry name" value="Pyrv/PenolPyrv_kinase-like_dom"/>
</dbReference>
<dbReference type="UniPathway" id="UPA00028">
    <property type="reaction ID" value="UER00003"/>
</dbReference>
<keyword evidence="7 10" id="KW-0460">Magnesium</keyword>
<comment type="similarity">
    <text evidence="2 7">Belongs to the PanB family.</text>
</comment>
<comment type="catalytic activity">
    <reaction evidence="7">
        <text>(6R)-5,10-methylene-5,6,7,8-tetrahydrofolate + 3-methyl-2-oxobutanoate + H2O = 2-dehydropantoate + (6S)-5,6,7,8-tetrahydrofolate</text>
        <dbReference type="Rhea" id="RHEA:11824"/>
        <dbReference type="ChEBI" id="CHEBI:11561"/>
        <dbReference type="ChEBI" id="CHEBI:11851"/>
        <dbReference type="ChEBI" id="CHEBI:15377"/>
        <dbReference type="ChEBI" id="CHEBI:15636"/>
        <dbReference type="ChEBI" id="CHEBI:57453"/>
        <dbReference type="EC" id="2.1.2.11"/>
    </reaction>
</comment>
<dbReference type="AlphaFoldDB" id="A0A6N6VUL5"/>
<keyword evidence="11" id="KW-0489">Methyltransferase</keyword>
<evidence type="ECO:0000256" key="8">
    <source>
        <dbReference type="PIRSR" id="PIRSR000388-1"/>
    </source>
</evidence>
<evidence type="ECO:0000256" key="7">
    <source>
        <dbReference type="HAMAP-Rule" id="MF_00156"/>
    </source>
</evidence>
<dbReference type="OrthoDB" id="5291504at2"/>
<evidence type="ECO:0000256" key="4">
    <source>
        <dbReference type="ARBA" id="ARBA00022655"/>
    </source>
</evidence>
<feature type="active site" description="Proton acceptor" evidence="7 8">
    <location>
        <position position="197"/>
    </location>
</feature>
<evidence type="ECO:0000256" key="10">
    <source>
        <dbReference type="PIRSR" id="PIRSR000388-3"/>
    </source>
</evidence>
<evidence type="ECO:0000313" key="11">
    <source>
        <dbReference type="EMBL" id="KAB8039883.1"/>
    </source>
</evidence>
<comment type="function">
    <text evidence="6 7">Catalyzes the reversible reaction in which hydroxymethyl group from 5,10-methylenetetrahydrofolate is transferred onto alpha-ketoisovalerate to form ketopantoate.</text>
</comment>
<dbReference type="GO" id="GO:0032259">
    <property type="term" value="P:methylation"/>
    <property type="evidence" value="ECO:0007669"/>
    <property type="project" value="UniProtKB-KW"/>
</dbReference>
<dbReference type="GO" id="GO:0008168">
    <property type="term" value="F:methyltransferase activity"/>
    <property type="evidence" value="ECO:0007669"/>
    <property type="project" value="UniProtKB-KW"/>
</dbReference>
<dbReference type="RefSeq" id="WP_153419465.1">
    <property type="nucleotide sequence ID" value="NZ_WFLM01000002.1"/>
</dbReference>
<feature type="binding site" evidence="7 9">
    <location>
        <position position="127"/>
    </location>
    <ligand>
        <name>3-methyl-2-oxobutanoate</name>
        <dbReference type="ChEBI" id="CHEBI:11851"/>
    </ligand>
</feature>
<dbReference type="PIRSF" id="PIRSF000388">
    <property type="entry name" value="Pantoate_hydroxy_MeTrfase"/>
    <property type="match status" value="1"/>
</dbReference>
<dbReference type="NCBIfam" id="TIGR00222">
    <property type="entry name" value="panB"/>
    <property type="match status" value="1"/>
</dbReference>
<comment type="subunit">
    <text evidence="3 7">Homodecamer; pentamer of dimers.</text>
</comment>
<keyword evidence="5 7" id="KW-0808">Transferase</keyword>
<dbReference type="EMBL" id="WFLM01000002">
    <property type="protein sequence ID" value="KAB8039883.1"/>
    <property type="molecule type" value="Genomic_DNA"/>
</dbReference>
<evidence type="ECO:0000256" key="3">
    <source>
        <dbReference type="ARBA" id="ARBA00011424"/>
    </source>
</evidence>
<dbReference type="GO" id="GO:0005737">
    <property type="term" value="C:cytoplasm"/>
    <property type="evidence" value="ECO:0007669"/>
    <property type="project" value="UniProtKB-SubCell"/>
</dbReference>
<dbReference type="GO" id="GO:0003864">
    <property type="term" value="F:3-methyl-2-oxobutanoate hydroxymethyltransferase activity"/>
    <property type="evidence" value="ECO:0007669"/>
    <property type="project" value="UniProtKB-UniRule"/>
</dbReference>
<organism evidence="11 12">
    <name type="scientific">Silvanigrella paludirubra</name>
    <dbReference type="NCBI Taxonomy" id="2499159"/>
    <lineage>
        <taxon>Bacteria</taxon>
        <taxon>Pseudomonadati</taxon>
        <taxon>Bdellovibrionota</taxon>
        <taxon>Oligoflexia</taxon>
        <taxon>Silvanigrellales</taxon>
        <taxon>Silvanigrellaceae</taxon>
        <taxon>Silvanigrella</taxon>
    </lineage>
</organism>
<evidence type="ECO:0000256" key="6">
    <source>
        <dbReference type="ARBA" id="ARBA00056497"/>
    </source>
</evidence>
<dbReference type="FunFam" id="3.20.20.60:FF:000003">
    <property type="entry name" value="3-methyl-2-oxobutanoate hydroxymethyltransferase"/>
    <property type="match status" value="1"/>
</dbReference>
<comment type="subcellular location">
    <subcellularLocation>
        <location evidence="7">Cytoplasm</location>
    </subcellularLocation>
</comment>
<dbReference type="PANTHER" id="PTHR20881">
    <property type="entry name" value="3-METHYL-2-OXOBUTANOATE HYDROXYMETHYLTRANSFERASE"/>
    <property type="match status" value="1"/>
</dbReference>
<evidence type="ECO:0000256" key="1">
    <source>
        <dbReference type="ARBA" id="ARBA00005033"/>
    </source>
</evidence>
<keyword evidence="4 7" id="KW-0566">Pantothenate biosynthesis</keyword>
<dbReference type="PANTHER" id="PTHR20881:SF0">
    <property type="entry name" value="3-METHYL-2-OXOBUTANOATE HYDROXYMETHYLTRANSFERASE"/>
    <property type="match status" value="1"/>
</dbReference>
<feature type="binding site" evidence="7 9">
    <location>
        <position position="98"/>
    </location>
    <ligand>
        <name>3-methyl-2-oxobutanoate</name>
        <dbReference type="ChEBI" id="CHEBI:11851"/>
    </ligand>
</feature>
<dbReference type="InterPro" id="IPR040442">
    <property type="entry name" value="Pyrv_kinase-like_dom_sf"/>
</dbReference>
<dbReference type="Proteomes" id="UP000437748">
    <property type="component" value="Unassembled WGS sequence"/>
</dbReference>
<dbReference type="CDD" id="cd06557">
    <property type="entry name" value="KPHMT-like"/>
    <property type="match status" value="1"/>
</dbReference>